<dbReference type="InterPro" id="IPR052173">
    <property type="entry name" value="Beta-lactam_resp_regulator"/>
</dbReference>
<dbReference type="Proteomes" id="UP000002432">
    <property type="component" value="Chromosome"/>
</dbReference>
<keyword evidence="1" id="KW-1133">Transmembrane helix</keyword>
<dbReference type="eggNOG" id="COG4219">
    <property type="taxonomic scope" value="Bacteria"/>
</dbReference>
<dbReference type="HOGENOM" id="CLU_648570_0_0_0"/>
<dbReference type="EMBL" id="CP000360">
    <property type="protein sequence ID" value="ABF42298.1"/>
    <property type="molecule type" value="Genomic_DNA"/>
</dbReference>
<reference evidence="3 4" key="1">
    <citation type="journal article" date="2009" name="Appl. Environ. Microbiol.">
        <title>Three genomes from the phylum Acidobacteria provide insight into the lifestyles of these microorganisms in soils.</title>
        <authorList>
            <person name="Ward N.L."/>
            <person name="Challacombe J.F."/>
            <person name="Janssen P.H."/>
            <person name="Henrissat B."/>
            <person name="Coutinho P.M."/>
            <person name="Wu M."/>
            <person name="Xie G."/>
            <person name="Haft D.H."/>
            <person name="Sait M."/>
            <person name="Badger J."/>
            <person name="Barabote R.D."/>
            <person name="Bradley B."/>
            <person name="Brettin T.S."/>
            <person name="Brinkac L.M."/>
            <person name="Bruce D."/>
            <person name="Creasy T."/>
            <person name="Daugherty S.C."/>
            <person name="Davidsen T.M."/>
            <person name="DeBoy R.T."/>
            <person name="Detter J.C."/>
            <person name="Dodson R.J."/>
            <person name="Durkin A.S."/>
            <person name="Ganapathy A."/>
            <person name="Gwinn-Giglio M."/>
            <person name="Han C.S."/>
            <person name="Khouri H."/>
            <person name="Kiss H."/>
            <person name="Kothari S.P."/>
            <person name="Madupu R."/>
            <person name="Nelson K.E."/>
            <person name="Nelson W.C."/>
            <person name="Paulsen I."/>
            <person name="Penn K."/>
            <person name="Ren Q."/>
            <person name="Rosovitz M.J."/>
            <person name="Selengut J.D."/>
            <person name="Shrivastava S."/>
            <person name="Sullivan S.A."/>
            <person name="Tapia R."/>
            <person name="Thompson L.S."/>
            <person name="Watkins K.L."/>
            <person name="Yang Q."/>
            <person name="Yu C."/>
            <person name="Zafar N."/>
            <person name="Zhou L."/>
            <person name="Kuske C.R."/>
        </authorList>
    </citation>
    <scope>NUCLEOTIDE SEQUENCE [LARGE SCALE GENOMIC DNA]</scope>
    <source>
        <strain evidence="3 4">Ellin345</strain>
    </source>
</reference>
<sequence length="423" mass="45825">MNAWAHLAPFAAAHAMNAGIVGLALVGILWVALRLSGKQSSRARFAIWFVGLLAVAALPFLFAQRLVSNPASSFVALPSRWAEYFVALWAIGTTVGILRIAAGLMRLRQLRSNAVGIAPASLPVATAAKLQNDGGWRDVLILRSDEVSVPMVIGFVRPAILLPSSLVPQLSEEELDVIVLHEMAHIRRWDDWTNLVQKVVKAVFFFHPAVWWIDGRLTLEREMACDEMVLAQSPSAKAYAGFLISFHEKLQSAGAPVLVQALVSKVSQLAERVTEILEAKKPAKSRVPAFAASAALLAALGAAPMLPEFVSFGNAPEIAKSQAPAKHVSTTHTYDVSAVIPSVETQVKVINASYTPGTVQPVKAKTARKRRPAPQQIAEKVPAKRPMLVVYQSAQFDGANWTICVWSVDPATNRTVQSFVLKI</sequence>
<evidence type="ECO:0000256" key="1">
    <source>
        <dbReference type="SAM" id="Phobius"/>
    </source>
</evidence>
<accession>Q1ILF2</accession>
<dbReference type="Gene3D" id="3.30.2010.10">
    <property type="entry name" value="Metalloproteases ('zincins'), catalytic domain"/>
    <property type="match status" value="1"/>
</dbReference>
<evidence type="ECO:0000313" key="4">
    <source>
        <dbReference type="Proteomes" id="UP000002432"/>
    </source>
</evidence>
<dbReference type="CDD" id="cd07341">
    <property type="entry name" value="M56_BlaR1_MecR1_like"/>
    <property type="match status" value="1"/>
</dbReference>
<dbReference type="EnsemblBacteria" id="ABF42298">
    <property type="protein sequence ID" value="ABF42298"/>
    <property type="gene ID" value="Acid345_3297"/>
</dbReference>
<feature type="transmembrane region" description="Helical" evidence="1">
    <location>
        <begin position="45"/>
        <end position="64"/>
    </location>
</feature>
<dbReference type="PANTHER" id="PTHR34978">
    <property type="entry name" value="POSSIBLE SENSOR-TRANSDUCER PROTEIN BLAR"/>
    <property type="match status" value="1"/>
</dbReference>
<dbReference type="AlphaFoldDB" id="Q1ILF2"/>
<keyword evidence="4" id="KW-1185">Reference proteome</keyword>
<dbReference type="InterPro" id="IPR008756">
    <property type="entry name" value="Peptidase_M56"/>
</dbReference>
<feature type="transmembrane region" description="Helical" evidence="1">
    <location>
        <begin position="84"/>
        <end position="102"/>
    </location>
</feature>
<feature type="transmembrane region" description="Helical" evidence="1">
    <location>
        <begin position="12"/>
        <end position="33"/>
    </location>
</feature>
<keyword evidence="1" id="KW-0472">Membrane</keyword>
<dbReference type="Pfam" id="PF05569">
    <property type="entry name" value="Peptidase_M56"/>
    <property type="match status" value="1"/>
</dbReference>
<gene>
    <name evidence="3" type="ordered locus">Acid345_3297</name>
</gene>
<dbReference type="STRING" id="204669.Acid345_3297"/>
<dbReference type="PANTHER" id="PTHR34978:SF3">
    <property type="entry name" value="SLR0241 PROTEIN"/>
    <property type="match status" value="1"/>
</dbReference>
<evidence type="ECO:0000313" key="3">
    <source>
        <dbReference type="EMBL" id="ABF42298.1"/>
    </source>
</evidence>
<dbReference type="RefSeq" id="WP_011524097.1">
    <property type="nucleotide sequence ID" value="NC_008009.1"/>
</dbReference>
<organism evidence="3 4">
    <name type="scientific">Koribacter versatilis (strain Ellin345)</name>
    <dbReference type="NCBI Taxonomy" id="204669"/>
    <lineage>
        <taxon>Bacteria</taxon>
        <taxon>Pseudomonadati</taxon>
        <taxon>Acidobacteriota</taxon>
        <taxon>Terriglobia</taxon>
        <taxon>Terriglobales</taxon>
        <taxon>Candidatus Korobacteraceae</taxon>
        <taxon>Candidatus Korobacter</taxon>
    </lineage>
</organism>
<dbReference type="KEGG" id="aba:Acid345_3297"/>
<evidence type="ECO:0000259" key="2">
    <source>
        <dbReference type="Pfam" id="PF05569"/>
    </source>
</evidence>
<name>Q1ILF2_KORVE</name>
<feature type="domain" description="Peptidase M56" evidence="2">
    <location>
        <begin position="82"/>
        <end position="275"/>
    </location>
</feature>
<dbReference type="OrthoDB" id="118164at2"/>
<keyword evidence="1" id="KW-0812">Transmembrane</keyword>
<protein>
    <submittedName>
        <fullName evidence="3">Peptidase M56, BlaR1</fullName>
    </submittedName>
</protein>
<proteinExistence type="predicted"/>